<sequence length="217" mass="23634">MAAFVQLLQIPLSGGIQANESAWTSLISKLRGADGVEKVLWAAQHENSQVAGIAAIWKSLEAHKEWTSSPAGTSFKNDLTTIASESAPIQEDFVIFTNPIDATLTAQVVELVSWIHPTTSLTEAKKKAREDGFAHFQTAISAAAPQSDGGLVAGWGQVEFEHKGVPSHRLTCLIGWKSVEAHYECKTTELFTSNIHHLRDPEAIGVEMVHYAYREAV</sequence>
<dbReference type="AlphaFoldDB" id="A0AAE0I8G1"/>
<comment type="caution">
    <text evidence="1">The sequence shown here is derived from an EMBL/GenBank/DDBJ whole genome shotgun (WGS) entry which is preliminary data.</text>
</comment>
<name>A0AAE0I8G1_9PEZI</name>
<evidence type="ECO:0000313" key="1">
    <source>
        <dbReference type="EMBL" id="KAK3320220.1"/>
    </source>
</evidence>
<proteinExistence type="predicted"/>
<reference evidence="1" key="1">
    <citation type="journal article" date="2023" name="Mol. Phylogenet. Evol.">
        <title>Genome-scale phylogeny and comparative genomics of the fungal order Sordariales.</title>
        <authorList>
            <person name="Hensen N."/>
            <person name="Bonometti L."/>
            <person name="Westerberg I."/>
            <person name="Brannstrom I.O."/>
            <person name="Guillou S."/>
            <person name="Cros-Aarteil S."/>
            <person name="Calhoun S."/>
            <person name="Haridas S."/>
            <person name="Kuo A."/>
            <person name="Mondo S."/>
            <person name="Pangilinan J."/>
            <person name="Riley R."/>
            <person name="LaButti K."/>
            <person name="Andreopoulos B."/>
            <person name="Lipzen A."/>
            <person name="Chen C."/>
            <person name="Yan M."/>
            <person name="Daum C."/>
            <person name="Ng V."/>
            <person name="Clum A."/>
            <person name="Steindorff A."/>
            <person name="Ohm R.A."/>
            <person name="Martin F."/>
            <person name="Silar P."/>
            <person name="Natvig D.O."/>
            <person name="Lalanne C."/>
            <person name="Gautier V."/>
            <person name="Ament-Velasquez S.L."/>
            <person name="Kruys A."/>
            <person name="Hutchinson M.I."/>
            <person name="Powell A.J."/>
            <person name="Barry K."/>
            <person name="Miller A.N."/>
            <person name="Grigoriev I.V."/>
            <person name="Debuchy R."/>
            <person name="Gladieux P."/>
            <person name="Hiltunen Thoren M."/>
            <person name="Johannesson H."/>
        </authorList>
    </citation>
    <scope>NUCLEOTIDE SEQUENCE</scope>
    <source>
        <strain evidence="1">SMH4131-1</strain>
    </source>
</reference>
<protein>
    <submittedName>
        <fullName evidence="1">Uncharacterized protein</fullName>
    </submittedName>
</protein>
<dbReference type="InterPro" id="IPR011008">
    <property type="entry name" value="Dimeric_a/b-barrel"/>
</dbReference>
<evidence type="ECO:0000313" key="2">
    <source>
        <dbReference type="Proteomes" id="UP001286456"/>
    </source>
</evidence>
<organism evidence="1 2">
    <name type="scientific">Cercophora scortea</name>
    <dbReference type="NCBI Taxonomy" id="314031"/>
    <lineage>
        <taxon>Eukaryota</taxon>
        <taxon>Fungi</taxon>
        <taxon>Dikarya</taxon>
        <taxon>Ascomycota</taxon>
        <taxon>Pezizomycotina</taxon>
        <taxon>Sordariomycetes</taxon>
        <taxon>Sordariomycetidae</taxon>
        <taxon>Sordariales</taxon>
        <taxon>Lasiosphaeriaceae</taxon>
        <taxon>Cercophora</taxon>
    </lineage>
</organism>
<gene>
    <name evidence="1" type="ORF">B0T19DRAFT_434099</name>
</gene>
<dbReference type="SUPFAM" id="SSF54909">
    <property type="entry name" value="Dimeric alpha+beta barrel"/>
    <property type="match status" value="1"/>
</dbReference>
<dbReference type="Proteomes" id="UP001286456">
    <property type="component" value="Unassembled WGS sequence"/>
</dbReference>
<keyword evidence="2" id="KW-1185">Reference proteome</keyword>
<dbReference type="EMBL" id="JAUEPO010000006">
    <property type="protein sequence ID" value="KAK3320220.1"/>
    <property type="molecule type" value="Genomic_DNA"/>
</dbReference>
<accession>A0AAE0I8G1</accession>
<reference evidence="1" key="2">
    <citation type="submission" date="2023-06" db="EMBL/GenBank/DDBJ databases">
        <authorList>
            <consortium name="Lawrence Berkeley National Laboratory"/>
            <person name="Haridas S."/>
            <person name="Hensen N."/>
            <person name="Bonometti L."/>
            <person name="Westerberg I."/>
            <person name="Brannstrom I.O."/>
            <person name="Guillou S."/>
            <person name="Cros-Aarteil S."/>
            <person name="Calhoun S."/>
            <person name="Kuo A."/>
            <person name="Mondo S."/>
            <person name="Pangilinan J."/>
            <person name="Riley R."/>
            <person name="Labutti K."/>
            <person name="Andreopoulos B."/>
            <person name="Lipzen A."/>
            <person name="Chen C."/>
            <person name="Yanf M."/>
            <person name="Daum C."/>
            <person name="Ng V."/>
            <person name="Clum A."/>
            <person name="Steindorff A."/>
            <person name="Ohm R."/>
            <person name="Martin F."/>
            <person name="Silar P."/>
            <person name="Natvig D."/>
            <person name="Lalanne C."/>
            <person name="Gautier V."/>
            <person name="Ament-Velasquez S.L."/>
            <person name="Kruys A."/>
            <person name="Hutchinson M.I."/>
            <person name="Powell A.J."/>
            <person name="Barry K."/>
            <person name="Miller A.N."/>
            <person name="Grigoriev I.V."/>
            <person name="Debuchy R."/>
            <person name="Gladieux P."/>
            <person name="Thoren M.H."/>
            <person name="Johannesson H."/>
        </authorList>
    </citation>
    <scope>NUCLEOTIDE SEQUENCE</scope>
    <source>
        <strain evidence="1">SMH4131-1</strain>
    </source>
</reference>
<dbReference type="Gene3D" id="3.30.70.100">
    <property type="match status" value="1"/>
</dbReference>